<dbReference type="PANTHER" id="PTHR30069">
    <property type="entry name" value="TONB-DEPENDENT OUTER MEMBRANE RECEPTOR"/>
    <property type="match status" value="1"/>
</dbReference>
<comment type="similarity">
    <text evidence="2 9 10">Belongs to the TonB-dependent receptor family.</text>
</comment>
<dbReference type="InterPro" id="IPR039426">
    <property type="entry name" value="TonB-dep_rcpt-like"/>
</dbReference>
<dbReference type="RefSeq" id="WP_406721726.1">
    <property type="nucleotide sequence ID" value="NZ_CP135445.1"/>
</dbReference>
<evidence type="ECO:0000256" key="9">
    <source>
        <dbReference type="PROSITE-ProRule" id="PRU01360"/>
    </source>
</evidence>
<accession>A0ABZ1E6W5</accession>
<dbReference type="Gene3D" id="2.170.130.10">
    <property type="entry name" value="TonB-dependent receptor, plug domain"/>
    <property type="match status" value="1"/>
</dbReference>
<name>A0ABZ1E6W5_9RHOB</name>
<dbReference type="CDD" id="cd01347">
    <property type="entry name" value="ligand_gated_channel"/>
    <property type="match status" value="1"/>
</dbReference>
<evidence type="ECO:0000256" key="3">
    <source>
        <dbReference type="ARBA" id="ARBA00022448"/>
    </source>
</evidence>
<evidence type="ECO:0000313" key="13">
    <source>
        <dbReference type="EMBL" id="WRY35829.1"/>
    </source>
</evidence>
<evidence type="ECO:0000259" key="12">
    <source>
        <dbReference type="Pfam" id="PF07715"/>
    </source>
</evidence>
<gene>
    <name evidence="13" type="ORF">RPE78_16540</name>
</gene>
<dbReference type="Gene3D" id="2.40.170.20">
    <property type="entry name" value="TonB-dependent receptor, beta-barrel domain"/>
    <property type="match status" value="1"/>
</dbReference>
<reference evidence="13 14" key="1">
    <citation type="submission" date="2023-09" db="EMBL/GenBank/DDBJ databases">
        <title>Thioclava shenzhenensis sp. nov., a multidrug resistant bacteria-antagonizing species isolated from coastal seawater.</title>
        <authorList>
            <person name="Long M."/>
        </authorList>
    </citation>
    <scope>NUCLEOTIDE SEQUENCE [LARGE SCALE GENOMIC DNA]</scope>
    <source>
        <strain evidence="13 14">FTW29</strain>
        <plasmid evidence="13 14">unnamed2</plasmid>
    </source>
</reference>
<dbReference type="InterPro" id="IPR037066">
    <property type="entry name" value="Plug_dom_sf"/>
</dbReference>
<keyword evidence="5 9" id="KW-0812">Transmembrane</keyword>
<geneLocation type="plasmid" evidence="13 14">
    <name>unnamed2</name>
</geneLocation>
<dbReference type="SUPFAM" id="SSF56935">
    <property type="entry name" value="Porins"/>
    <property type="match status" value="1"/>
</dbReference>
<feature type="domain" description="TonB-dependent receptor plug" evidence="12">
    <location>
        <begin position="38"/>
        <end position="144"/>
    </location>
</feature>
<dbReference type="Proteomes" id="UP001623290">
    <property type="component" value="Plasmid unnamed2"/>
</dbReference>
<evidence type="ECO:0000256" key="6">
    <source>
        <dbReference type="ARBA" id="ARBA00023077"/>
    </source>
</evidence>
<comment type="subcellular location">
    <subcellularLocation>
        <location evidence="1 9">Cell outer membrane</location>
        <topology evidence="1 9">Multi-pass membrane protein</topology>
    </subcellularLocation>
</comment>
<evidence type="ECO:0000256" key="7">
    <source>
        <dbReference type="ARBA" id="ARBA00023136"/>
    </source>
</evidence>
<sequence>MMVAFAPQAMAQEDDPVLLETIRVEDMSQAPAGAPGTERVTAQDMAHRQVQSVAEAVASVPGVSATRENDLLTSNISIRNFGGNAAMPSSQQVVYALDGISIAGSSIYRNSSGQAVDPALLKSVSVLKGPLASLEYGSGIVGGTIAMETINGRDLTGAEGGFRYRQVLGASSNGEGWKTASTLAWAPNESVDFLASYARSAKDNSKDGKGEEIDLGAYNVPSYLLKGRYRFGAANEQALTFTYDRSESVQQNVPFATSSEIAAFGNVNRTRDGHVASVAYSYQPEANPLVDFKLSYSQSRQDFDIEGLGGASLAFSGSYTVDTDTLQATNTAQFSTGAIQHRLRGGVALIRQEHDGIMRGVAGEGISRRTALFAIDEMDFGRDLTVSLGGRVEHQRLSDLSSNTGAALADMSSTARSLGAGFEKGLGHDLRLYGSFTYSEALALPEYAGRQWADGTYWGETVSKSRSWEIGVKQQSTNALQQGDQMTASIGLYRTDIDDNNAYPSTTYQDLRSAGLEAALQYRLANGVYAQASLTTSFYNDYSNDSLSAYSAYNYALTDQARLTLGRQFASGWDLSWTLRAGRAQTIDGVEQAGWGVNDLAVGYTVAQGRLEGLRVDFAVDNIFDKQYIRQYTTSSASYPEAGRDVRLTLSKTF</sequence>
<evidence type="ECO:0000256" key="2">
    <source>
        <dbReference type="ARBA" id="ARBA00009810"/>
    </source>
</evidence>
<keyword evidence="7 9" id="KW-0472">Membrane</keyword>
<keyword evidence="14" id="KW-1185">Reference proteome</keyword>
<dbReference type="EMBL" id="CP135445">
    <property type="protein sequence ID" value="WRY35829.1"/>
    <property type="molecule type" value="Genomic_DNA"/>
</dbReference>
<evidence type="ECO:0000256" key="1">
    <source>
        <dbReference type="ARBA" id="ARBA00004571"/>
    </source>
</evidence>
<dbReference type="PANTHER" id="PTHR30069:SF41">
    <property type="entry name" value="HEME_HEMOPEXIN UTILIZATION PROTEIN C"/>
    <property type="match status" value="1"/>
</dbReference>
<evidence type="ECO:0000256" key="8">
    <source>
        <dbReference type="ARBA" id="ARBA00023237"/>
    </source>
</evidence>
<keyword evidence="3 9" id="KW-0813">Transport</keyword>
<dbReference type="InterPro" id="IPR012910">
    <property type="entry name" value="Plug_dom"/>
</dbReference>
<organism evidence="13 14">
    <name type="scientific">Thioclava litoralis</name>
    <dbReference type="NCBI Taxonomy" id="3076557"/>
    <lineage>
        <taxon>Bacteria</taxon>
        <taxon>Pseudomonadati</taxon>
        <taxon>Pseudomonadota</taxon>
        <taxon>Alphaproteobacteria</taxon>
        <taxon>Rhodobacterales</taxon>
        <taxon>Paracoccaceae</taxon>
        <taxon>Thioclava</taxon>
    </lineage>
</organism>
<evidence type="ECO:0000256" key="10">
    <source>
        <dbReference type="RuleBase" id="RU003357"/>
    </source>
</evidence>
<dbReference type="PROSITE" id="PS52016">
    <property type="entry name" value="TONB_DEPENDENT_REC_3"/>
    <property type="match status" value="1"/>
</dbReference>
<keyword evidence="4 9" id="KW-1134">Transmembrane beta strand</keyword>
<evidence type="ECO:0000256" key="5">
    <source>
        <dbReference type="ARBA" id="ARBA00022692"/>
    </source>
</evidence>
<dbReference type="Pfam" id="PF07715">
    <property type="entry name" value="Plug"/>
    <property type="match status" value="1"/>
</dbReference>
<dbReference type="InterPro" id="IPR036942">
    <property type="entry name" value="Beta-barrel_TonB_sf"/>
</dbReference>
<keyword evidence="13" id="KW-0614">Plasmid</keyword>
<dbReference type="Pfam" id="PF00593">
    <property type="entry name" value="TonB_dep_Rec_b-barrel"/>
    <property type="match status" value="1"/>
</dbReference>
<dbReference type="InterPro" id="IPR000531">
    <property type="entry name" value="Beta-barrel_TonB"/>
</dbReference>
<evidence type="ECO:0000259" key="11">
    <source>
        <dbReference type="Pfam" id="PF00593"/>
    </source>
</evidence>
<evidence type="ECO:0000256" key="4">
    <source>
        <dbReference type="ARBA" id="ARBA00022452"/>
    </source>
</evidence>
<proteinExistence type="inferred from homology"/>
<feature type="domain" description="TonB-dependent receptor-like beta-barrel" evidence="11">
    <location>
        <begin position="239"/>
        <end position="623"/>
    </location>
</feature>
<keyword evidence="13" id="KW-0675">Receptor</keyword>
<protein>
    <submittedName>
        <fullName evidence="13">TonB-dependent receptor</fullName>
    </submittedName>
</protein>
<evidence type="ECO:0000313" key="14">
    <source>
        <dbReference type="Proteomes" id="UP001623290"/>
    </source>
</evidence>
<keyword evidence="8 9" id="KW-0998">Cell outer membrane</keyword>
<keyword evidence="6 10" id="KW-0798">TonB box</keyword>